<dbReference type="Gene3D" id="3.50.50.60">
    <property type="entry name" value="FAD/NAD(P)-binding domain"/>
    <property type="match status" value="3"/>
</dbReference>
<keyword evidence="8" id="KW-0472">Membrane</keyword>
<proteinExistence type="inferred from homology"/>
<dbReference type="EC" id="1.-.-.-" evidence="7"/>
<comment type="similarity">
    <text evidence="2 7">Belongs to the FMO family.</text>
</comment>
<keyword evidence="5" id="KW-0521">NADP</keyword>
<evidence type="ECO:0000256" key="8">
    <source>
        <dbReference type="SAM" id="Phobius"/>
    </source>
</evidence>
<keyword evidence="8" id="KW-0812">Transmembrane</keyword>
<name>A0AAV4Y404_CAEEX</name>
<reference evidence="9 10" key="1">
    <citation type="submission" date="2021-06" db="EMBL/GenBank/DDBJ databases">
        <title>Caerostris extrusa draft genome.</title>
        <authorList>
            <person name="Kono N."/>
            <person name="Arakawa K."/>
        </authorList>
    </citation>
    <scope>NUCLEOTIDE SEQUENCE [LARGE SCALE GENOMIC DNA]</scope>
</reference>
<evidence type="ECO:0000256" key="2">
    <source>
        <dbReference type="ARBA" id="ARBA00009183"/>
    </source>
</evidence>
<dbReference type="Proteomes" id="UP001054945">
    <property type="component" value="Unassembled WGS sequence"/>
</dbReference>
<keyword evidence="3 7" id="KW-0285">Flavoprotein</keyword>
<keyword evidence="4 7" id="KW-0274">FAD</keyword>
<accession>A0AAV4Y404</accession>
<evidence type="ECO:0000256" key="7">
    <source>
        <dbReference type="RuleBase" id="RU361177"/>
    </source>
</evidence>
<feature type="transmembrane region" description="Helical" evidence="8">
    <location>
        <begin position="352"/>
        <end position="373"/>
    </location>
</feature>
<evidence type="ECO:0000256" key="5">
    <source>
        <dbReference type="ARBA" id="ARBA00022857"/>
    </source>
</evidence>
<dbReference type="InterPro" id="IPR000960">
    <property type="entry name" value="Flavin_mOase"/>
</dbReference>
<evidence type="ECO:0000313" key="9">
    <source>
        <dbReference type="EMBL" id="GIZ00894.1"/>
    </source>
</evidence>
<dbReference type="FunFam" id="3.50.50.60:FF:000023">
    <property type="entry name" value="Dimethylaniline monooxygenase [N-oxide-forming]"/>
    <property type="match status" value="1"/>
</dbReference>
<keyword evidence="6 7" id="KW-0560">Oxidoreductase</keyword>
<dbReference type="PANTHER" id="PTHR23023">
    <property type="entry name" value="DIMETHYLANILINE MONOOXYGENASE"/>
    <property type="match status" value="1"/>
</dbReference>
<dbReference type="GO" id="GO:0050660">
    <property type="term" value="F:flavin adenine dinucleotide binding"/>
    <property type="evidence" value="ECO:0007669"/>
    <property type="project" value="InterPro"/>
</dbReference>
<dbReference type="InterPro" id="IPR020946">
    <property type="entry name" value="Flavin_mOase-like"/>
</dbReference>
<dbReference type="GO" id="GO:0004499">
    <property type="term" value="F:N,N-dimethylaniline monooxygenase activity"/>
    <property type="evidence" value="ECO:0007669"/>
    <property type="project" value="InterPro"/>
</dbReference>
<evidence type="ECO:0000256" key="1">
    <source>
        <dbReference type="ARBA" id="ARBA00001974"/>
    </source>
</evidence>
<organism evidence="9 10">
    <name type="scientific">Caerostris extrusa</name>
    <name type="common">Bark spider</name>
    <name type="synonym">Caerostris bankana</name>
    <dbReference type="NCBI Taxonomy" id="172846"/>
    <lineage>
        <taxon>Eukaryota</taxon>
        <taxon>Metazoa</taxon>
        <taxon>Ecdysozoa</taxon>
        <taxon>Arthropoda</taxon>
        <taxon>Chelicerata</taxon>
        <taxon>Arachnida</taxon>
        <taxon>Araneae</taxon>
        <taxon>Araneomorphae</taxon>
        <taxon>Entelegynae</taxon>
        <taxon>Araneoidea</taxon>
        <taxon>Araneidae</taxon>
        <taxon>Caerostris</taxon>
    </lineage>
</organism>
<comment type="caution">
    <text evidence="9">The sequence shown here is derived from an EMBL/GenBank/DDBJ whole genome shotgun (WGS) entry which is preliminary data.</text>
</comment>
<comment type="cofactor">
    <cofactor evidence="1 7">
        <name>FAD</name>
        <dbReference type="ChEBI" id="CHEBI:57692"/>
    </cofactor>
</comment>
<evidence type="ECO:0000256" key="6">
    <source>
        <dbReference type="ARBA" id="ARBA00023002"/>
    </source>
</evidence>
<sequence>MTDIYDGVFVCTGQFGYPHMPSFPGQEKFKGRILHSKQLRTFECFKNERVVVVGIGCSGVDAATETSNVAEQVYLSSRNGAWIFPRLGPFYGLPFDIKDEIQPLFIRVKPPNHVWAQDPVLTDILPSRILSGHIIVKNNIKTFTESGVIFEGETKIIEADTVIMATGYNWKFPFLEEGVLTKDGDCLNLLYKCVYPAQLPHPTLAILGFMLPLGPGFPLGESQCRWATLLMSDKVKLPSSKEMLADVQKRYEINIKRYKKSDRLTTRVDYIEYMDDLTSQFGAKPNLLKIFFTDQKLFWALWLGPSLPYQYRLQGPHKWEGAREAILTYKERMEAPLRKTGHRKTKRKFQGFPLKLLLAFIVFWFWISVLFVVDEM</sequence>
<evidence type="ECO:0000256" key="3">
    <source>
        <dbReference type="ARBA" id="ARBA00022630"/>
    </source>
</evidence>
<dbReference type="Pfam" id="PF00743">
    <property type="entry name" value="FMO-like"/>
    <property type="match status" value="2"/>
</dbReference>
<dbReference type="AlphaFoldDB" id="A0AAV4Y404"/>
<dbReference type="PIRSF" id="PIRSF000332">
    <property type="entry name" value="FMO"/>
    <property type="match status" value="1"/>
</dbReference>
<keyword evidence="8" id="KW-1133">Transmembrane helix</keyword>
<evidence type="ECO:0000313" key="10">
    <source>
        <dbReference type="Proteomes" id="UP001054945"/>
    </source>
</evidence>
<dbReference type="GO" id="GO:0050661">
    <property type="term" value="F:NADP binding"/>
    <property type="evidence" value="ECO:0007669"/>
    <property type="project" value="InterPro"/>
</dbReference>
<dbReference type="InterPro" id="IPR036188">
    <property type="entry name" value="FAD/NAD-bd_sf"/>
</dbReference>
<dbReference type="InterPro" id="IPR050346">
    <property type="entry name" value="FMO-like"/>
</dbReference>
<evidence type="ECO:0000256" key="4">
    <source>
        <dbReference type="ARBA" id="ARBA00022827"/>
    </source>
</evidence>
<gene>
    <name evidence="9" type="primary">FMO2</name>
    <name evidence="9" type="ORF">CEXT_127341</name>
</gene>
<keyword evidence="10" id="KW-1185">Reference proteome</keyword>
<dbReference type="PRINTS" id="PR00370">
    <property type="entry name" value="FMOXYGENASE"/>
</dbReference>
<protein>
    <recommendedName>
        <fullName evidence="7">Flavin-containing monooxygenase</fullName>
        <ecNumber evidence="7">1.-.-.-</ecNumber>
    </recommendedName>
</protein>
<dbReference type="EMBL" id="BPLR01001220">
    <property type="protein sequence ID" value="GIZ00894.1"/>
    <property type="molecule type" value="Genomic_DNA"/>
</dbReference>
<keyword evidence="7 9" id="KW-0503">Monooxygenase</keyword>
<dbReference type="FunFam" id="3.50.50.60:FF:000042">
    <property type="entry name" value="Dimethylaniline monooxygenase [N-oxide-forming]"/>
    <property type="match status" value="1"/>
</dbReference>
<dbReference type="SUPFAM" id="SSF51905">
    <property type="entry name" value="FAD/NAD(P)-binding domain"/>
    <property type="match status" value="2"/>
</dbReference>